<dbReference type="EMBL" id="SNZH01000016">
    <property type="protein sequence ID" value="TDR39405.1"/>
    <property type="molecule type" value="Genomic_DNA"/>
</dbReference>
<evidence type="ECO:0000313" key="2">
    <source>
        <dbReference type="Proteomes" id="UP000295293"/>
    </source>
</evidence>
<gene>
    <name evidence="1" type="ORF">DFR29_116106</name>
</gene>
<proteinExistence type="predicted"/>
<dbReference type="OrthoDB" id="3078209at2"/>
<reference evidence="1 2" key="1">
    <citation type="submission" date="2019-03" db="EMBL/GenBank/DDBJ databases">
        <title>Genomic Encyclopedia of Type Strains, Phase IV (KMG-IV): sequencing the most valuable type-strain genomes for metagenomic binning, comparative biology and taxonomic classification.</title>
        <authorList>
            <person name="Goeker M."/>
        </authorList>
    </citation>
    <scope>NUCLEOTIDE SEQUENCE [LARGE SCALE GENOMIC DNA]</scope>
    <source>
        <strain evidence="1 2">DSM 21667</strain>
    </source>
</reference>
<comment type="caution">
    <text evidence="1">The sequence shown here is derived from an EMBL/GenBank/DDBJ whole genome shotgun (WGS) entry which is preliminary data.</text>
</comment>
<protein>
    <submittedName>
        <fullName evidence="1">Uncharacterized protein</fullName>
    </submittedName>
</protein>
<dbReference type="Proteomes" id="UP000295293">
    <property type="component" value="Unassembled WGS sequence"/>
</dbReference>
<dbReference type="AlphaFoldDB" id="A0A4R6YP03"/>
<sequence>MTIETELGALLRTNAWCGDAEAVGTYSREAMAWALRGAIVRARELAPEAASAPALDLADWRSDRVGWGVVLPDRDGLSDADKAAAVDAPAAIRRLIAARGNAPVFRYKKEHARDGFLLRHFAHRAPARLRASGQRGVRGDAAVPRYLLIVGSPGEIPWSFQYRLQTDAFVGRLDLDEEGLERYVDALSSGWHGSRRSADKPLLWSVDHGHPDITYLMRKTIAEKLQEAFVQSGFDAQLLTDAQATHAQLNAALAERQPAFVLSTSHGATFPLDDAAKLRAQLGLLVDRDHALLDIDALLQQWQPAGAIWYAHACCSAGADKPSTFQKLVDASSSLGRMLGAVAQIGPCTAALPRALLGAAQPLAAFIGHVEPTFDWTLRDPDNGQRMTDALIIDTLFTSLHAARRTPVGMAMDGYYDAVAGLLLDHIDAVEAFNNHEAGAEVRAMKAKLMAMDRLGMVILGDPTVAMP</sequence>
<evidence type="ECO:0000313" key="1">
    <source>
        <dbReference type="EMBL" id="TDR39405.1"/>
    </source>
</evidence>
<dbReference type="RefSeq" id="WP_133820873.1">
    <property type="nucleotide sequence ID" value="NZ_SNZH01000016.1"/>
</dbReference>
<name>A0A4R6YP03_9GAMM</name>
<keyword evidence="2" id="KW-1185">Reference proteome</keyword>
<accession>A0A4R6YP03</accession>
<organism evidence="1 2">
    <name type="scientific">Tahibacter aquaticus</name>
    <dbReference type="NCBI Taxonomy" id="520092"/>
    <lineage>
        <taxon>Bacteria</taxon>
        <taxon>Pseudomonadati</taxon>
        <taxon>Pseudomonadota</taxon>
        <taxon>Gammaproteobacteria</taxon>
        <taxon>Lysobacterales</taxon>
        <taxon>Rhodanobacteraceae</taxon>
        <taxon>Tahibacter</taxon>
    </lineage>
</organism>